<gene>
    <name evidence="2" type="ORF">SAMN05216217_1268</name>
</gene>
<proteinExistence type="predicted"/>
<dbReference type="CDD" id="cd11614">
    <property type="entry name" value="SAF_CpaB_FlgA_like"/>
    <property type="match status" value="1"/>
</dbReference>
<dbReference type="STRING" id="1720063.SAMN05216217_1268"/>
<evidence type="ECO:0000313" key="3">
    <source>
        <dbReference type="Proteomes" id="UP000243629"/>
    </source>
</evidence>
<dbReference type="Proteomes" id="UP000243629">
    <property type="component" value="Unassembled WGS sequence"/>
</dbReference>
<sequence>MRERLLGGSLAVRQVVVALTPVSPGDVVGGHNMAIADIPGKHLSASAVGPDDFHLFEGQVVSVEMSPGEPLLSHFVSGEAVSRFSELLDRGERAVTVQVGELSSNAGMLANGDYIDLFLLTDEPKLTGGAKDEKSLVLLRERVKILSVGNDSLRSREQDFIVPHMHEFDQYATVTIGVPREDAARIALAESLGDLVFMLRSPDDKTMHGEELLSQSLLWRQLAQGQSVQYYTGSTGQGGVLVPMVVSRESSGLSAFRYTQKSVPIGASIEN</sequence>
<dbReference type="EMBL" id="FOUI01000026">
    <property type="protein sequence ID" value="SFM89833.1"/>
    <property type="molecule type" value="Genomic_DNA"/>
</dbReference>
<dbReference type="AlphaFoldDB" id="A0A1I4UM95"/>
<feature type="domain" description="SAF" evidence="1">
    <location>
        <begin position="13"/>
        <end position="77"/>
    </location>
</feature>
<evidence type="ECO:0000313" key="2">
    <source>
        <dbReference type="EMBL" id="SFM89833.1"/>
    </source>
</evidence>
<dbReference type="Pfam" id="PF08666">
    <property type="entry name" value="SAF"/>
    <property type="match status" value="1"/>
</dbReference>
<reference evidence="3" key="1">
    <citation type="submission" date="2016-10" db="EMBL/GenBank/DDBJ databases">
        <authorList>
            <person name="Varghese N."/>
            <person name="Submissions S."/>
        </authorList>
    </citation>
    <scope>NUCLEOTIDE SEQUENCE [LARGE SCALE GENOMIC DNA]</scope>
    <source>
        <strain evidence="3">DSM 24213</strain>
    </source>
</reference>
<protein>
    <submittedName>
        <fullName evidence="2">Pilus assembly protein CpaB</fullName>
    </submittedName>
</protein>
<dbReference type="InterPro" id="IPR031571">
    <property type="entry name" value="RcpC_dom"/>
</dbReference>
<dbReference type="InterPro" id="IPR013974">
    <property type="entry name" value="SAF"/>
</dbReference>
<evidence type="ECO:0000259" key="1">
    <source>
        <dbReference type="SMART" id="SM00858"/>
    </source>
</evidence>
<accession>A0A1I4UM95</accession>
<keyword evidence="3" id="KW-1185">Reference proteome</keyword>
<dbReference type="InterPro" id="IPR017592">
    <property type="entry name" value="Pilus_assmbl_Flp-typ_CpaB"/>
</dbReference>
<dbReference type="NCBIfam" id="TIGR03177">
    <property type="entry name" value="pilus_cpaB"/>
    <property type="match status" value="1"/>
</dbReference>
<dbReference type="Pfam" id="PF16976">
    <property type="entry name" value="RcpC"/>
    <property type="match status" value="1"/>
</dbReference>
<organism evidence="2 3">
    <name type="scientific">Halopseudomonas yangmingensis</name>
    <dbReference type="NCBI Taxonomy" id="1720063"/>
    <lineage>
        <taxon>Bacteria</taxon>
        <taxon>Pseudomonadati</taxon>
        <taxon>Pseudomonadota</taxon>
        <taxon>Gammaproteobacteria</taxon>
        <taxon>Pseudomonadales</taxon>
        <taxon>Pseudomonadaceae</taxon>
        <taxon>Halopseudomonas</taxon>
    </lineage>
</organism>
<name>A0A1I4UM95_9GAMM</name>
<dbReference type="SMART" id="SM00858">
    <property type="entry name" value="SAF"/>
    <property type="match status" value="1"/>
</dbReference>